<keyword evidence="1" id="KW-1133">Transmembrane helix</keyword>
<dbReference type="InterPro" id="IPR035965">
    <property type="entry name" value="PAS-like_dom_sf"/>
</dbReference>
<feature type="domain" description="PAC" evidence="4">
    <location>
        <begin position="552"/>
        <end position="605"/>
    </location>
</feature>
<keyword evidence="2" id="KW-0732">Signal</keyword>
<evidence type="ECO:0000259" key="4">
    <source>
        <dbReference type="PROSITE" id="PS50113"/>
    </source>
</evidence>
<evidence type="ECO:0000259" key="3">
    <source>
        <dbReference type="PROSITE" id="PS50112"/>
    </source>
</evidence>
<dbReference type="PROSITE" id="PS51832">
    <property type="entry name" value="HD_GYP"/>
    <property type="match status" value="1"/>
</dbReference>
<dbReference type="SMART" id="SM00471">
    <property type="entry name" value="HDc"/>
    <property type="match status" value="1"/>
</dbReference>
<dbReference type="Gene3D" id="3.30.70.270">
    <property type="match status" value="1"/>
</dbReference>
<organism evidence="8 9">
    <name type="scientific">Sphaerochaeta associata</name>
    <dbReference type="NCBI Taxonomy" id="1129264"/>
    <lineage>
        <taxon>Bacteria</taxon>
        <taxon>Pseudomonadati</taxon>
        <taxon>Spirochaetota</taxon>
        <taxon>Spirochaetia</taxon>
        <taxon>Spirochaetales</taxon>
        <taxon>Sphaerochaetaceae</taxon>
        <taxon>Sphaerochaeta</taxon>
    </lineage>
</organism>
<dbReference type="PANTHER" id="PTHR43155:SF2">
    <property type="entry name" value="CYCLIC DI-GMP PHOSPHODIESTERASE PA4108"/>
    <property type="match status" value="1"/>
</dbReference>
<dbReference type="Gene3D" id="3.30.450.20">
    <property type="entry name" value="PAS domain"/>
    <property type="match status" value="2"/>
</dbReference>
<dbReference type="Pfam" id="PF13487">
    <property type="entry name" value="HD_5"/>
    <property type="match status" value="1"/>
</dbReference>
<feature type="domain" description="PAS" evidence="3">
    <location>
        <begin position="315"/>
        <end position="371"/>
    </location>
</feature>
<keyword evidence="1" id="KW-0472">Membrane</keyword>
<dbReference type="CDD" id="cd00130">
    <property type="entry name" value="PAS"/>
    <property type="match status" value="1"/>
</dbReference>
<reference evidence="9" key="1">
    <citation type="journal article" date="2024" name="J Bioinform Genom">
        <title>Complete genome sequence of the type strain bacterium Sphaerochaeta associata GLS2t (VKM B-2742)t.</title>
        <authorList>
            <person name="Troshina O.Y."/>
            <person name="Tepeeva A.N."/>
            <person name="Arzamasceva V.O."/>
            <person name="Whitman W.B."/>
            <person name="Varghese N."/>
            <person name="Shapiro N."/>
            <person name="Woyke T."/>
            <person name="Kripides N.C."/>
            <person name="Vasilenko O.V."/>
        </authorList>
    </citation>
    <scope>NUCLEOTIDE SEQUENCE [LARGE SCALE GENOMIC DNA]</scope>
    <source>
        <strain evidence="9">GLS2T</strain>
    </source>
</reference>
<dbReference type="InterPro" id="IPR043128">
    <property type="entry name" value="Rev_trsase/Diguanyl_cyclase"/>
</dbReference>
<accession>A0ABY4D860</accession>
<evidence type="ECO:0000256" key="1">
    <source>
        <dbReference type="SAM" id="Phobius"/>
    </source>
</evidence>
<name>A0ABY4D860_9SPIR</name>
<dbReference type="InterPro" id="IPR000014">
    <property type="entry name" value="PAS"/>
</dbReference>
<dbReference type="Gene3D" id="1.10.3210.10">
    <property type="entry name" value="Hypothetical protein af1432"/>
    <property type="match status" value="1"/>
</dbReference>
<dbReference type="PROSITE" id="PS50887">
    <property type="entry name" value="GGDEF"/>
    <property type="match status" value="1"/>
</dbReference>
<evidence type="ECO:0000259" key="5">
    <source>
        <dbReference type="PROSITE" id="PS50887"/>
    </source>
</evidence>
<dbReference type="CDD" id="cd01007">
    <property type="entry name" value="PBP2_BvgS_HisK_like"/>
    <property type="match status" value="1"/>
</dbReference>
<evidence type="ECO:0000256" key="2">
    <source>
        <dbReference type="SAM" id="SignalP"/>
    </source>
</evidence>
<dbReference type="PROSITE" id="PS50112">
    <property type="entry name" value="PAS"/>
    <property type="match status" value="1"/>
</dbReference>
<dbReference type="SUPFAM" id="SSF55785">
    <property type="entry name" value="PYP-like sensor domain (PAS domain)"/>
    <property type="match status" value="2"/>
</dbReference>
<feature type="domain" description="HD" evidence="6">
    <location>
        <begin position="775"/>
        <end position="897"/>
    </location>
</feature>
<dbReference type="PANTHER" id="PTHR43155">
    <property type="entry name" value="CYCLIC DI-GMP PHOSPHODIESTERASE PA4108-RELATED"/>
    <property type="match status" value="1"/>
</dbReference>
<dbReference type="InterPro" id="IPR000160">
    <property type="entry name" value="GGDEF_dom"/>
</dbReference>
<dbReference type="InterPro" id="IPR037522">
    <property type="entry name" value="HD_GYP_dom"/>
</dbReference>
<feature type="chain" id="PRO_5045110324" evidence="2">
    <location>
        <begin position="23"/>
        <end position="944"/>
    </location>
</feature>
<feature type="signal peptide" evidence="2">
    <location>
        <begin position="1"/>
        <end position="22"/>
    </location>
</feature>
<dbReference type="InterPro" id="IPR001610">
    <property type="entry name" value="PAC"/>
</dbReference>
<dbReference type="InterPro" id="IPR000700">
    <property type="entry name" value="PAS-assoc_C"/>
</dbReference>
<dbReference type="SUPFAM" id="SSF55073">
    <property type="entry name" value="Nucleotide cyclase"/>
    <property type="match status" value="1"/>
</dbReference>
<dbReference type="Pfam" id="PF08448">
    <property type="entry name" value="PAS_4"/>
    <property type="match status" value="1"/>
</dbReference>
<dbReference type="Pfam" id="PF13426">
    <property type="entry name" value="PAS_9"/>
    <property type="match status" value="1"/>
</dbReference>
<feature type="transmembrane region" description="Helical" evidence="1">
    <location>
        <begin position="279"/>
        <end position="299"/>
    </location>
</feature>
<gene>
    <name evidence="8" type="ORF">MUG09_08400</name>
</gene>
<dbReference type="InterPro" id="IPR003607">
    <property type="entry name" value="HD/PDEase_dom"/>
</dbReference>
<dbReference type="EMBL" id="CP094929">
    <property type="protein sequence ID" value="UOM49573.1"/>
    <property type="molecule type" value="Genomic_DNA"/>
</dbReference>
<proteinExistence type="predicted"/>
<sequence length="944" mass="106370">MHKVKILIVSALLLCVCTFLTAAVDKSTFLASLDESEKFFIASHPVVTVLFDPAWAPLEYLDSDNNPVGMSKQYLDEISTITGLSFELDVSLSWQQGYQKLLSGEIDMTASISPTDERSKYLVFTDSYISAPLVIVARQDVGYIGSLDELQGRKVAVVDGYSSKEWLRTDYPNLDTVLVDTVEQGLRMVQKGEAFCMVENLLVINHYSTNLGLTHAIKVVGSTPYVHALSMGVHKKIVPLASILNKAIQAIPATARQKMYENHLPAQYEKTISPDTVRWLFAITVFLILILVFWIWTLVREIKGREIAEKEKEASQQKFEQLFSGAPMPLALIDFDGNVLAVNQRWSAVFGFQDVQITHVSAWYEQVYPDSAYRKAIRKQWDDSIVKAQATNSSLIPPLECLIQSQNGTSHTMEVSGTILSDSILVTFFDITERKHVLEEMRNLHKDAEHSRQIVLSALEDQQLLHQSLTRSNATLDAAINSMLDAVFIIDVESRFILINKAFLTYYRFSSQAECPADLASFTGLFETYDEQGRRMDSHRWSGFRALQGQSGTTEYSVYKKSSGERWVGSYSFAPIYDNTQTLLGAVVVCRDVTDEKAYEQKLLFQRNHDFLTGLYSRVYFENALKLERNNVGFTLLIVDINGLKLVNDSFGHEMGDSVLKKTAQLMSQMCSDDSIVARYGGDEFVFLLHTKSADETESFIHRLEDAAKQVSIESFHLSLSYGYATRTSLAEDVQQVMKRAEDMMNRNKLYESNSAKNKSIGLVINSLFAKSNRESAHSKRVSSLCAFLAEQLGLPEREVNRMRVAGLMHDIGKIGVEEAILNKPDRLTPEEWEVMKRHPEIGYRILSASSEFSDLSLAILEHHERWDGKGYPRGLSKERISKQARIIMIADSYDAMTSERSYKKPLSKEEAIEEIRACSGTHYDPAIVEVFLANIHAFGGNSS</sequence>
<dbReference type="NCBIfam" id="TIGR00254">
    <property type="entry name" value="GGDEF"/>
    <property type="match status" value="1"/>
</dbReference>
<evidence type="ECO:0000259" key="6">
    <source>
        <dbReference type="PROSITE" id="PS51831"/>
    </source>
</evidence>
<dbReference type="InterPro" id="IPR001638">
    <property type="entry name" value="Solute-binding_3/MltF_N"/>
</dbReference>
<protein>
    <submittedName>
        <fullName evidence="8">Transporter substrate-binding domain-containing protein</fullName>
    </submittedName>
</protein>
<dbReference type="SMART" id="SM00086">
    <property type="entry name" value="PAC"/>
    <property type="match status" value="2"/>
</dbReference>
<dbReference type="Pfam" id="PF00990">
    <property type="entry name" value="GGDEF"/>
    <property type="match status" value="1"/>
</dbReference>
<dbReference type="InterPro" id="IPR029787">
    <property type="entry name" value="Nucleotide_cyclase"/>
</dbReference>
<dbReference type="SMART" id="SM00091">
    <property type="entry name" value="PAS"/>
    <property type="match status" value="2"/>
</dbReference>
<dbReference type="RefSeq" id="WP_244770967.1">
    <property type="nucleotide sequence ID" value="NZ_CP094929.1"/>
</dbReference>
<dbReference type="SMART" id="SM00062">
    <property type="entry name" value="PBPb"/>
    <property type="match status" value="1"/>
</dbReference>
<keyword evidence="1" id="KW-0812">Transmembrane</keyword>
<dbReference type="PROSITE" id="PS51831">
    <property type="entry name" value="HD"/>
    <property type="match status" value="1"/>
</dbReference>
<dbReference type="SUPFAM" id="SSF53850">
    <property type="entry name" value="Periplasmic binding protein-like II"/>
    <property type="match status" value="1"/>
</dbReference>
<dbReference type="CDD" id="cd00077">
    <property type="entry name" value="HDc"/>
    <property type="match status" value="1"/>
</dbReference>
<dbReference type="InterPro" id="IPR013656">
    <property type="entry name" value="PAS_4"/>
</dbReference>
<dbReference type="PROSITE" id="PS50113">
    <property type="entry name" value="PAC"/>
    <property type="match status" value="1"/>
</dbReference>
<feature type="domain" description="GGDEF" evidence="5">
    <location>
        <begin position="632"/>
        <end position="761"/>
    </location>
</feature>
<dbReference type="SMART" id="SM00267">
    <property type="entry name" value="GGDEF"/>
    <property type="match status" value="1"/>
</dbReference>
<dbReference type="Proteomes" id="UP000829708">
    <property type="component" value="Chromosome"/>
</dbReference>
<dbReference type="Pfam" id="PF00497">
    <property type="entry name" value="SBP_bac_3"/>
    <property type="match status" value="1"/>
</dbReference>
<feature type="domain" description="HD-GYP" evidence="7">
    <location>
        <begin position="753"/>
        <end position="944"/>
    </location>
</feature>
<dbReference type="CDD" id="cd01949">
    <property type="entry name" value="GGDEF"/>
    <property type="match status" value="1"/>
</dbReference>
<keyword evidence="9" id="KW-1185">Reference proteome</keyword>
<dbReference type="InterPro" id="IPR006674">
    <property type="entry name" value="HD_domain"/>
</dbReference>
<evidence type="ECO:0000259" key="7">
    <source>
        <dbReference type="PROSITE" id="PS51832"/>
    </source>
</evidence>
<evidence type="ECO:0000313" key="8">
    <source>
        <dbReference type="EMBL" id="UOM49573.1"/>
    </source>
</evidence>
<dbReference type="Gene3D" id="3.40.190.10">
    <property type="entry name" value="Periplasmic binding protein-like II"/>
    <property type="match status" value="2"/>
</dbReference>
<evidence type="ECO:0000313" key="9">
    <source>
        <dbReference type="Proteomes" id="UP000829708"/>
    </source>
</evidence>
<dbReference type="SUPFAM" id="SSF109604">
    <property type="entry name" value="HD-domain/PDEase-like"/>
    <property type="match status" value="1"/>
</dbReference>